<evidence type="ECO:0000313" key="3">
    <source>
        <dbReference type="Proteomes" id="UP000059680"/>
    </source>
</evidence>
<accession>A0A0P0WU45</accession>
<sequence length="78" mass="8765">MRRMHQLWAAVAVAAAPMPSIASGHHQGSPLAMRRQRRPWKWNSNGGNTMTCSKADDGWGCSDWVASRWGQRVRGRYA</sequence>
<dbReference type="InParanoid" id="A0A0P0WU45"/>
<protein>
    <submittedName>
        <fullName evidence="2">Os06g0194101 protein</fullName>
    </submittedName>
</protein>
<reference evidence="3" key="1">
    <citation type="journal article" date="2005" name="Nature">
        <title>The map-based sequence of the rice genome.</title>
        <authorList>
            <consortium name="International rice genome sequencing project (IRGSP)"/>
            <person name="Matsumoto T."/>
            <person name="Wu J."/>
            <person name="Kanamori H."/>
            <person name="Katayose Y."/>
            <person name="Fujisawa M."/>
            <person name="Namiki N."/>
            <person name="Mizuno H."/>
            <person name="Yamamoto K."/>
            <person name="Antonio B.A."/>
            <person name="Baba T."/>
            <person name="Sakata K."/>
            <person name="Nagamura Y."/>
            <person name="Aoki H."/>
            <person name="Arikawa K."/>
            <person name="Arita K."/>
            <person name="Bito T."/>
            <person name="Chiden Y."/>
            <person name="Fujitsuka N."/>
            <person name="Fukunaka R."/>
            <person name="Hamada M."/>
            <person name="Harada C."/>
            <person name="Hayashi A."/>
            <person name="Hijishita S."/>
            <person name="Honda M."/>
            <person name="Hosokawa S."/>
            <person name="Ichikawa Y."/>
            <person name="Idonuma A."/>
            <person name="Iijima M."/>
            <person name="Ikeda M."/>
            <person name="Ikeno M."/>
            <person name="Ito K."/>
            <person name="Ito S."/>
            <person name="Ito T."/>
            <person name="Ito Y."/>
            <person name="Ito Y."/>
            <person name="Iwabuchi A."/>
            <person name="Kamiya K."/>
            <person name="Karasawa W."/>
            <person name="Kurita K."/>
            <person name="Katagiri S."/>
            <person name="Kikuta A."/>
            <person name="Kobayashi H."/>
            <person name="Kobayashi N."/>
            <person name="Machita K."/>
            <person name="Maehara T."/>
            <person name="Masukawa M."/>
            <person name="Mizubayashi T."/>
            <person name="Mukai Y."/>
            <person name="Nagasaki H."/>
            <person name="Nagata Y."/>
            <person name="Naito S."/>
            <person name="Nakashima M."/>
            <person name="Nakama Y."/>
            <person name="Nakamichi Y."/>
            <person name="Nakamura M."/>
            <person name="Meguro A."/>
            <person name="Negishi M."/>
            <person name="Ohta I."/>
            <person name="Ohta T."/>
            <person name="Okamoto M."/>
            <person name="Ono N."/>
            <person name="Saji S."/>
            <person name="Sakaguchi M."/>
            <person name="Sakai K."/>
            <person name="Shibata M."/>
            <person name="Shimokawa T."/>
            <person name="Song J."/>
            <person name="Takazaki Y."/>
            <person name="Terasawa K."/>
            <person name="Tsugane M."/>
            <person name="Tsuji K."/>
            <person name="Ueda S."/>
            <person name="Waki K."/>
            <person name="Yamagata H."/>
            <person name="Yamamoto M."/>
            <person name="Yamamoto S."/>
            <person name="Yamane H."/>
            <person name="Yoshiki S."/>
            <person name="Yoshihara R."/>
            <person name="Yukawa K."/>
            <person name="Zhong H."/>
            <person name="Yano M."/>
            <person name="Yuan Q."/>
            <person name="Ouyang S."/>
            <person name="Liu J."/>
            <person name="Jones K.M."/>
            <person name="Gansberger K."/>
            <person name="Moffat K."/>
            <person name="Hill J."/>
            <person name="Bera J."/>
            <person name="Fadrosh D."/>
            <person name="Jin S."/>
            <person name="Johri S."/>
            <person name="Kim M."/>
            <person name="Overton L."/>
            <person name="Reardon M."/>
            <person name="Tsitrin T."/>
            <person name="Vuong H."/>
            <person name="Weaver B."/>
            <person name="Ciecko A."/>
            <person name="Tallon L."/>
            <person name="Jackson J."/>
            <person name="Pai G."/>
            <person name="Aken S.V."/>
            <person name="Utterback T."/>
            <person name="Reidmuller S."/>
            <person name="Feldblyum T."/>
            <person name="Hsiao J."/>
            <person name="Zismann V."/>
            <person name="Iobst S."/>
            <person name="de Vazeille A.R."/>
            <person name="Buell C.R."/>
            <person name="Ying K."/>
            <person name="Li Y."/>
            <person name="Lu T."/>
            <person name="Huang Y."/>
            <person name="Zhao Q."/>
            <person name="Feng Q."/>
            <person name="Zhang L."/>
            <person name="Zhu J."/>
            <person name="Weng Q."/>
            <person name="Mu J."/>
            <person name="Lu Y."/>
            <person name="Fan D."/>
            <person name="Liu Y."/>
            <person name="Guan J."/>
            <person name="Zhang Y."/>
            <person name="Yu S."/>
            <person name="Liu X."/>
            <person name="Zhang Y."/>
            <person name="Hong G."/>
            <person name="Han B."/>
            <person name="Choisne N."/>
            <person name="Demange N."/>
            <person name="Orjeda G."/>
            <person name="Samain S."/>
            <person name="Cattolico L."/>
            <person name="Pelletier E."/>
            <person name="Couloux A."/>
            <person name="Segurens B."/>
            <person name="Wincker P."/>
            <person name="D'Hont A."/>
            <person name="Scarpelli C."/>
            <person name="Weissenbach J."/>
            <person name="Salanoubat M."/>
            <person name="Quetier F."/>
            <person name="Yu Y."/>
            <person name="Kim H.R."/>
            <person name="Rambo T."/>
            <person name="Currie J."/>
            <person name="Collura K."/>
            <person name="Luo M."/>
            <person name="Yang T."/>
            <person name="Ammiraju J.S.S."/>
            <person name="Engler F."/>
            <person name="Soderlund C."/>
            <person name="Wing R.A."/>
            <person name="Palmer L.E."/>
            <person name="de la Bastide M."/>
            <person name="Spiegel L."/>
            <person name="Nascimento L."/>
            <person name="Zutavern T."/>
            <person name="O'Shaughnessy A."/>
            <person name="Dike S."/>
            <person name="Dedhia N."/>
            <person name="Preston R."/>
            <person name="Balija V."/>
            <person name="McCombie W.R."/>
            <person name="Chow T."/>
            <person name="Chen H."/>
            <person name="Chung M."/>
            <person name="Chen C."/>
            <person name="Shaw J."/>
            <person name="Wu H."/>
            <person name="Hsiao K."/>
            <person name="Chao Y."/>
            <person name="Chu M."/>
            <person name="Cheng C."/>
            <person name="Hour A."/>
            <person name="Lee P."/>
            <person name="Lin S."/>
            <person name="Lin Y."/>
            <person name="Liou J."/>
            <person name="Liu S."/>
            <person name="Hsing Y."/>
            <person name="Raghuvanshi S."/>
            <person name="Mohanty A."/>
            <person name="Bharti A.K."/>
            <person name="Gaur A."/>
            <person name="Gupta V."/>
            <person name="Kumar D."/>
            <person name="Ravi V."/>
            <person name="Vij S."/>
            <person name="Kapur A."/>
            <person name="Khurana P."/>
            <person name="Khurana P."/>
            <person name="Khurana J.P."/>
            <person name="Tyagi A.K."/>
            <person name="Gaikwad K."/>
            <person name="Singh A."/>
            <person name="Dalal V."/>
            <person name="Srivastava S."/>
            <person name="Dixit A."/>
            <person name="Pal A.K."/>
            <person name="Ghazi I.A."/>
            <person name="Yadav M."/>
            <person name="Pandit A."/>
            <person name="Bhargava A."/>
            <person name="Sureshbabu K."/>
            <person name="Batra K."/>
            <person name="Sharma T.R."/>
            <person name="Mohapatra T."/>
            <person name="Singh N.K."/>
            <person name="Messing J."/>
            <person name="Nelson A.B."/>
            <person name="Fuks G."/>
            <person name="Kavchok S."/>
            <person name="Keizer G."/>
            <person name="Linton E."/>
            <person name="Llaca V."/>
            <person name="Song R."/>
            <person name="Tanyolac B."/>
            <person name="Young S."/>
            <person name="Ho-Il K."/>
            <person name="Hahn J.H."/>
            <person name="Sangsakoo G."/>
            <person name="Vanavichit A."/>
            <person name="de Mattos Luiz.A.T."/>
            <person name="Zimmer P.D."/>
            <person name="Malone G."/>
            <person name="Dellagostin O."/>
            <person name="de Oliveira A.C."/>
            <person name="Bevan M."/>
            <person name="Bancroft I."/>
            <person name="Minx P."/>
            <person name="Cordum H."/>
            <person name="Wilson R."/>
            <person name="Cheng Z."/>
            <person name="Jin W."/>
            <person name="Jiang J."/>
            <person name="Leong S.A."/>
            <person name="Iwama H."/>
            <person name="Gojobori T."/>
            <person name="Itoh T."/>
            <person name="Niimura Y."/>
            <person name="Fujii Y."/>
            <person name="Habara T."/>
            <person name="Sakai H."/>
            <person name="Sato Y."/>
            <person name="Wilson G."/>
            <person name="Kumar K."/>
            <person name="McCouch S."/>
            <person name="Juretic N."/>
            <person name="Hoen D."/>
            <person name="Wright S."/>
            <person name="Bruskiewich R."/>
            <person name="Bureau T."/>
            <person name="Miyao A."/>
            <person name="Hirochika H."/>
            <person name="Nishikawa T."/>
            <person name="Kadowaki K."/>
            <person name="Sugiura M."/>
            <person name="Burr B."/>
            <person name="Sasaki T."/>
        </authorList>
    </citation>
    <scope>NUCLEOTIDE SEQUENCE [LARGE SCALE GENOMIC DNA]</scope>
    <source>
        <strain evidence="3">cv. Nipponbare</strain>
    </source>
</reference>
<organism evidence="2 3">
    <name type="scientific">Oryza sativa subsp. japonica</name>
    <name type="common">Rice</name>
    <dbReference type="NCBI Taxonomy" id="39947"/>
    <lineage>
        <taxon>Eukaryota</taxon>
        <taxon>Viridiplantae</taxon>
        <taxon>Streptophyta</taxon>
        <taxon>Embryophyta</taxon>
        <taxon>Tracheophyta</taxon>
        <taxon>Spermatophyta</taxon>
        <taxon>Magnoliopsida</taxon>
        <taxon>Liliopsida</taxon>
        <taxon>Poales</taxon>
        <taxon>Poaceae</taxon>
        <taxon>BOP clade</taxon>
        <taxon>Oryzoideae</taxon>
        <taxon>Oryzeae</taxon>
        <taxon>Oryzinae</taxon>
        <taxon>Oryza</taxon>
        <taxon>Oryza sativa</taxon>
    </lineage>
</organism>
<dbReference type="Proteomes" id="UP000059680">
    <property type="component" value="Chromosome 6"/>
</dbReference>
<gene>
    <name evidence="2" type="ordered locus">Os06g0194101</name>
    <name evidence="2" type="ORF">OSNPB_060194101</name>
</gene>
<feature type="chain" id="PRO_5006056865" evidence="1">
    <location>
        <begin position="23"/>
        <end position="78"/>
    </location>
</feature>
<name>A0A0P0WU45_ORYSJ</name>
<keyword evidence="1" id="KW-0732">Signal</keyword>
<reference evidence="2 3" key="3">
    <citation type="journal article" date="2013" name="Rice">
        <title>Improvement of the Oryza sativa Nipponbare reference genome using next generation sequence and optical map data.</title>
        <authorList>
            <person name="Kawahara Y."/>
            <person name="de la Bastide M."/>
            <person name="Hamilton J.P."/>
            <person name="Kanamori H."/>
            <person name="McCombie W.R."/>
            <person name="Ouyang S."/>
            <person name="Schwartz D.C."/>
            <person name="Tanaka T."/>
            <person name="Wu J."/>
            <person name="Zhou S."/>
            <person name="Childs K.L."/>
            <person name="Davidson R.M."/>
            <person name="Lin H."/>
            <person name="Quesada-Ocampo L."/>
            <person name="Vaillancourt B."/>
            <person name="Sakai H."/>
            <person name="Lee S.S."/>
            <person name="Kim J."/>
            <person name="Numa H."/>
            <person name="Itoh T."/>
            <person name="Buell C.R."/>
            <person name="Matsumoto T."/>
        </authorList>
    </citation>
    <scope>NUCLEOTIDE SEQUENCE [LARGE SCALE GENOMIC DNA]</scope>
    <source>
        <strain evidence="3">cv. Nipponbare</strain>
    </source>
</reference>
<evidence type="ECO:0000313" key="2">
    <source>
        <dbReference type="EMBL" id="BAS96600.1"/>
    </source>
</evidence>
<proteinExistence type="predicted"/>
<reference evidence="2 3" key="2">
    <citation type="journal article" date="2013" name="Plant Cell Physiol.">
        <title>Rice Annotation Project Database (RAP-DB): an integrative and interactive database for rice genomics.</title>
        <authorList>
            <person name="Sakai H."/>
            <person name="Lee S.S."/>
            <person name="Tanaka T."/>
            <person name="Numa H."/>
            <person name="Kim J."/>
            <person name="Kawahara Y."/>
            <person name="Wakimoto H."/>
            <person name="Yang C.C."/>
            <person name="Iwamoto M."/>
            <person name="Abe T."/>
            <person name="Yamada Y."/>
            <person name="Muto A."/>
            <person name="Inokuchi H."/>
            <person name="Ikemura T."/>
            <person name="Matsumoto T."/>
            <person name="Sasaki T."/>
            <person name="Itoh T."/>
        </authorList>
    </citation>
    <scope>NUCLEOTIDE SEQUENCE [LARGE SCALE GENOMIC DNA]</scope>
    <source>
        <strain evidence="3">cv. Nipponbare</strain>
    </source>
</reference>
<dbReference type="AlphaFoldDB" id="A0A0P0WU45"/>
<dbReference type="PaxDb" id="39947-A0A0P0WU45"/>
<feature type="signal peptide" evidence="1">
    <location>
        <begin position="1"/>
        <end position="22"/>
    </location>
</feature>
<dbReference type="EMBL" id="AP014962">
    <property type="protein sequence ID" value="BAS96600.1"/>
    <property type="molecule type" value="Genomic_DNA"/>
</dbReference>
<evidence type="ECO:0000256" key="1">
    <source>
        <dbReference type="SAM" id="SignalP"/>
    </source>
</evidence>
<keyword evidence="3" id="KW-1185">Reference proteome</keyword>